<proteinExistence type="predicted"/>
<keyword evidence="5" id="KW-1015">Disulfide bond</keyword>
<organism evidence="10 11">
    <name type="scientific">Grus japonensis</name>
    <name type="common">Japanese crane</name>
    <name type="synonym">Red-crowned crane</name>
    <dbReference type="NCBI Taxonomy" id="30415"/>
    <lineage>
        <taxon>Eukaryota</taxon>
        <taxon>Metazoa</taxon>
        <taxon>Chordata</taxon>
        <taxon>Craniata</taxon>
        <taxon>Vertebrata</taxon>
        <taxon>Euteleostomi</taxon>
        <taxon>Archelosauria</taxon>
        <taxon>Archosauria</taxon>
        <taxon>Dinosauria</taxon>
        <taxon>Saurischia</taxon>
        <taxon>Theropoda</taxon>
        <taxon>Coelurosauria</taxon>
        <taxon>Aves</taxon>
        <taxon>Neognathae</taxon>
        <taxon>Neoaves</taxon>
        <taxon>Gruiformes</taxon>
        <taxon>Gruidae</taxon>
        <taxon>Grus</taxon>
    </lineage>
</organism>
<dbReference type="Pfam" id="PF22705">
    <property type="entry name" value="C2-set_3"/>
    <property type="match status" value="2"/>
</dbReference>
<accession>A0ABC9XUY5</accession>
<evidence type="ECO:0000259" key="9">
    <source>
        <dbReference type="PROSITE" id="PS50835"/>
    </source>
</evidence>
<dbReference type="InterPro" id="IPR007110">
    <property type="entry name" value="Ig-like_dom"/>
</dbReference>
<dbReference type="SMART" id="SM00408">
    <property type="entry name" value="IGc2"/>
    <property type="match status" value="2"/>
</dbReference>
<keyword evidence="6" id="KW-0393">Immunoglobulin domain</keyword>
<dbReference type="InterPro" id="IPR013106">
    <property type="entry name" value="Ig_V-set"/>
</dbReference>
<dbReference type="FunFam" id="2.60.40.10:FF:000183">
    <property type="entry name" value="Myelin-oligodendrocyte glycoprotein"/>
    <property type="match status" value="1"/>
</dbReference>
<evidence type="ECO:0000256" key="8">
    <source>
        <dbReference type="SAM" id="SignalP"/>
    </source>
</evidence>
<feature type="chain" id="PRO_5044841971" evidence="8">
    <location>
        <begin position="26"/>
        <end position="598"/>
    </location>
</feature>
<keyword evidence="4 7" id="KW-0472">Membrane</keyword>
<dbReference type="InterPro" id="IPR003599">
    <property type="entry name" value="Ig_sub"/>
</dbReference>
<reference evidence="10 11" key="1">
    <citation type="submission" date="2024-06" db="EMBL/GenBank/DDBJ databases">
        <title>The draft genome of Grus japonensis, version 3.</title>
        <authorList>
            <person name="Nabeshima K."/>
            <person name="Suzuki S."/>
            <person name="Onuma M."/>
        </authorList>
    </citation>
    <scope>NUCLEOTIDE SEQUENCE [LARGE SCALE GENOMIC DNA]</scope>
    <source>
        <strain evidence="10 11">451A</strain>
    </source>
</reference>
<evidence type="ECO:0000256" key="5">
    <source>
        <dbReference type="ARBA" id="ARBA00023157"/>
    </source>
</evidence>
<sequence length="598" mass="66742">MWLPASPRGLLSYLVTLHVLRLGSADFRVVGPGHPLRVTVGQDIVLPCHLSPSMDARSLDIRDQMEEYVGRTELVRDGLSSGRLDLRISWLRPSDDGYYVCTVTDGASYGEATVDVEVSATGSGPQLSLEAYEDGGIRVVCRSAGWYPQPEVLWKDPGGQHLPSVSQRHSSDERGLFDTEDVIIVTDGNRDGNWSCVVRNSRLNQEQETSLHISAPFFHNARPWMVGVQVLLVLSGVLLGLGAYLWRRKVLQSRELGKHHAALIKERDAALEEQDAALMAWRKFLLPHNPDVVTLDPNSAHPELVLLVPSANRANQLQTQMWLPASPRGLLSYLVTLLVLRLGSANFSVVGPGHPLRVTVGQDVVLPCHLFPSMEARSLDIRWIRHQVSEIVHRYRNGEDLYGDQMEEYVGRTELVRDGLSRGRLDLRISALRPSDDGQYVCTVRDGSSYGEATVDLEVSATGSGPQLSLEAYEDGGIRVVCRSAGWYPRPEVLWKDPNGQHLPSVSQRYSFDETGLFDTEDVIIVTDGNRDGKWSCVVRSIRLNQEQETSLHISAPFFHNARPWMVGVWVLLVLSVVFLGLGAYLWRRKVLQSRELE</sequence>
<dbReference type="FunFam" id="2.60.40.10:FF:000088">
    <property type="entry name" value="Butyrophilin subfamily 1 member A1"/>
    <property type="match status" value="2"/>
</dbReference>
<evidence type="ECO:0000256" key="4">
    <source>
        <dbReference type="ARBA" id="ARBA00023136"/>
    </source>
</evidence>
<dbReference type="PANTHER" id="PTHR24100:SF149">
    <property type="entry name" value="BG-LIKE ANTIGEN 1-RELATED"/>
    <property type="match status" value="1"/>
</dbReference>
<feature type="signal peptide" evidence="8">
    <location>
        <begin position="1"/>
        <end position="25"/>
    </location>
</feature>
<dbReference type="Gene3D" id="2.60.40.10">
    <property type="entry name" value="Immunoglobulins"/>
    <property type="match status" value="4"/>
</dbReference>
<name>A0ABC9XUY5_GRUJA</name>
<dbReference type="InterPro" id="IPR050504">
    <property type="entry name" value="IgSF_BTN/MOG"/>
</dbReference>
<evidence type="ECO:0000256" key="6">
    <source>
        <dbReference type="ARBA" id="ARBA00023319"/>
    </source>
</evidence>
<dbReference type="Pfam" id="PF07686">
    <property type="entry name" value="V-set"/>
    <property type="match status" value="1"/>
</dbReference>
<dbReference type="InterPro" id="IPR003598">
    <property type="entry name" value="Ig_sub2"/>
</dbReference>
<keyword evidence="8" id="KW-0732">Signal</keyword>
<dbReference type="SMART" id="SM00406">
    <property type="entry name" value="IGv"/>
    <property type="match status" value="2"/>
</dbReference>
<dbReference type="PANTHER" id="PTHR24100">
    <property type="entry name" value="BUTYROPHILIN"/>
    <property type="match status" value="1"/>
</dbReference>
<feature type="transmembrane region" description="Helical" evidence="7">
    <location>
        <begin position="330"/>
        <end position="350"/>
    </location>
</feature>
<dbReference type="InterPro" id="IPR013783">
    <property type="entry name" value="Ig-like_fold"/>
</dbReference>
<keyword evidence="2 7" id="KW-0812">Transmembrane</keyword>
<dbReference type="SMART" id="SM00409">
    <property type="entry name" value="IG"/>
    <property type="match status" value="4"/>
</dbReference>
<dbReference type="Proteomes" id="UP001623348">
    <property type="component" value="Unassembled WGS sequence"/>
</dbReference>
<evidence type="ECO:0000313" key="10">
    <source>
        <dbReference type="EMBL" id="GAB0201569.1"/>
    </source>
</evidence>
<feature type="domain" description="Ig-like" evidence="9">
    <location>
        <begin position="466"/>
        <end position="555"/>
    </location>
</feature>
<gene>
    <name evidence="10" type="ORF">GRJ2_002622500</name>
</gene>
<feature type="domain" description="Ig-like" evidence="9">
    <location>
        <begin position="327"/>
        <end position="460"/>
    </location>
</feature>
<protein>
    <submittedName>
        <fullName evidence="10">Butyrophilin subfamily 1 member A1</fullName>
    </submittedName>
</protein>
<evidence type="ECO:0000256" key="3">
    <source>
        <dbReference type="ARBA" id="ARBA00022989"/>
    </source>
</evidence>
<dbReference type="InterPro" id="IPR036179">
    <property type="entry name" value="Ig-like_dom_sf"/>
</dbReference>
<comment type="caution">
    <text evidence="10">The sequence shown here is derived from an EMBL/GenBank/DDBJ whole genome shotgun (WGS) entry which is preliminary data.</text>
</comment>
<feature type="domain" description="Ig-like" evidence="9">
    <location>
        <begin position="125"/>
        <end position="212"/>
    </location>
</feature>
<dbReference type="InterPro" id="IPR053896">
    <property type="entry name" value="BTN3A2-like_Ig-C"/>
</dbReference>
<dbReference type="GO" id="GO:0016020">
    <property type="term" value="C:membrane"/>
    <property type="evidence" value="ECO:0007669"/>
    <property type="project" value="UniProtKB-SubCell"/>
</dbReference>
<keyword evidence="11" id="KW-1185">Reference proteome</keyword>
<dbReference type="CDD" id="cd05713">
    <property type="entry name" value="IgV_MOG_like"/>
    <property type="match status" value="1"/>
</dbReference>
<evidence type="ECO:0000256" key="7">
    <source>
        <dbReference type="SAM" id="Phobius"/>
    </source>
</evidence>
<dbReference type="SUPFAM" id="SSF48726">
    <property type="entry name" value="Immunoglobulin"/>
    <property type="match status" value="4"/>
</dbReference>
<dbReference type="PROSITE" id="PS50835">
    <property type="entry name" value="IG_LIKE"/>
    <property type="match status" value="3"/>
</dbReference>
<dbReference type="AlphaFoldDB" id="A0ABC9XUY5"/>
<keyword evidence="3 7" id="KW-1133">Transmembrane helix</keyword>
<evidence type="ECO:0000256" key="1">
    <source>
        <dbReference type="ARBA" id="ARBA00004370"/>
    </source>
</evidence>
<comment type="subcellular location">
    <subcellularLocation>
        <location evidence="1">Membrane</location>
    </subcellularLocation>
</comment>
<feature type="transmembrane region" description="Helical" evidence="7">
    <location>
        <begin position="224"/>
        <end position="246"/>
    </location>
</feature>
<evidence type="ECO:0000256" key="2">
    <source>
        <dbReference type="ARBA" id="ARBA00022692"/>
    </source>
</evidence>
<evidence type="ECO:0000313" key="11">
    <source>
        <dbReference type="Proteomes" id="UP001623348"/>
    </source>
</evidence>
<dbReference type="EMBL" id="BAAFJT010000032">
    <property type="protein sequence ID" value="GAB0201569.1"/>
    <property type="molecule type" value="Genomic_DNA"/>
</dbReference>
<feature type="transmembrane region" description="Helical" evidence="7">
    <location>
        <begin position="565"/>
        <end position="587"/>
    </location>
</feature>